<name>A0A9P5Q4K8_9AGAR</name>
<dbReference type="Pfam" id="PF23113">
    <property type="entry name" value="MARCHF6_C"/>
    <property type="match status" value="1"/>
</dbReference>
<dbReference type="OrthoDB" id="264354at2759"/>
<evidence type="ECO:0000256" key="9">
    <source>
        <dbReference type="ARBA" id="ARBA00022786"/>
    </source>
</evidence>
<feature type="region of interest" description="Disordered" evidence="13">
    <location>
        <begin position="332"/>
        <end position="557"/>
    </location>
</feature>
<feature type="transmembrane region" description="Helical" evidence="14">
    <location>
        <begin position="1451"/>
        <end position="1476"/>
    </location>
</feature>
<protein>
    <recommendedName>
        <fullName evidence="4">RING-type E3 ubiquitin transferase</fullName>
        <ecNumber evidence="4">2.3.2.27</ecNumber>
    </recommendedName>
</protein>
<comment type="subcellular location">
    <subcellularLocation>
        <location evidence="2">Membrane</location>
        <topology evidence="2">Multi-pass membrane protein</topology>
    </subcellularLocation>
</comment>
<evidence type="ECO:0000256" key="1">
    <source>
        <dbReference type="ARBA" id="ARBA00000900"/>
    </source>
</evidence>
<feature type="compositionally biased region" description="Low complexity" evidence="13">
    <location>
        <begin position="449"/>
        <end position="502"/>
    </location>
</feature>
<reference evidence="16" key="1">
    <citation type="submission" date="2020-11" db="EMBL/GenBank/DDBJ databases">
        <authorList>
            <consortium name="DOE Joint Genome Institute"/>
            <person name="Ahrendt S."/>
            <person name="Riley R."/>
            <person name="Andreopoulos W."/>
            <person name="Labutti K."/>
            <person name="Pangilinan J."/>
            <person name="Ruiz-Duenas F.J."/>
            <person name="Barrasa J.M."/>
            <person name="Sanchez-Garcia M."/>
            <person name="Camarero S."/>
            <person name="Miyauchi S."/>
            <person name="Serrano A."/>
            <person name="Linde D."/>
            <person name="Babiker R."/>
            <person name="Drula E."/>
            <person name="Ayuso-Fernandez I."/>
            <person name="Pacheco R."/>
            <person name="Padilla G."/>
            <person name="Ferreira P."/>
            <person name="Barriuso J."/>
            <person name="Kellner H."/>
            <person name="Castanera R."/>
            <person name="Alfaro M."/>
            <person name="Ramirez L."/>
            <person name="Pisabarro A.G."/>
            <person name="Kuo A."/>
            <person name="Tritt A."/>
            <person name="Lipzen A."/>
            <person name="He G."/>
            <person name="Yan M."/>
            <person name="Ng V."/>
            <person name="Cullen D."/>
            <person name="Martin F."/>
            <person name="Rosso M.-N."/>
            <person name="Henrissat B."/>
            <person name="Hibbett D."/>
            <person name="Martinez A.T."/>
            <person name="Grigoriev I.V."/>
        </authorList>
    </citation>
    <scope>NUCLEOTIDE SEQUENCE</scope>
    <source>
        <strain evidence="16">AH 40177</strain>
    </source>
</reference>
<feature type="transmembrane region" description="Helical" evidence="14">
    <location>
        <begin position="1398"/>
        <end position="1417"/>
    </location>
</feature>
<comment type="pathway">
    <text evidence="3">Protein modification; protein ubiquitination.</text>
</comment>
<evidence type="ECO:0000256" key="7">
    <source>
        <dbReference type="ARBA" id="ARBA00022723"/>
    </source>
</evidence>
<feature type="compositionally biased region" description="Acidic residues" evidence="13">
    <location>
        <begin position="346"/>
        <end position="359"/>
    </location>
</feature>
<evidence type="ECO:0000256" key="12">
    <source>
        <dbReference type="ARBA" id="ARBA00023136"/>
    </source>
</evidence>
<dbReference type="GO" id="GO:0008270">
    <property type="term" value="F:zinc ion binding"/>
    <property type="evidence" value="ECO:0007669"/>
    <property type="project" value="UniProtKB-KW"/>
</dbReference>
<dbReference type="PANTHER" id="PTHR13145">
    <property type="entry name" value="SSM4 PROTEIN"/>
    <property type="match status" value="1"/>
</dbReference>
<feature type="transmembrane region" description="Helical" evidence="14">
    <location>
        <begin position="1005"/>
        <end position="1026"/>
    </location>
</feature>
<dbReference type="PANTHER" id="PTHR13145:SF0">
    <property type="entry name" value="E3 UBIQUITIN-PROTEIN LIGASE MARCHF6"/>
    <property type="match status" value="1"/>
</dbReference>
<dbReference type="InterPro" id="IPR013083">
    <property type="entry name" value="Znf_RING/FYVE/PHD"/>
</dbReference>
<feature type="compositionally biased region" description="Pro residues" evidence="13">
    <location>
        <begin position="754"/>
        <end position="764"/>
    </location>
</feature>
<evidence type="ECO:0000256" key="13">
    <source>
        <dbReference type="SAM" id="MobiDB-lite"/>
    </source>
</evidence>
<keyword evidence="6 14" id="KW-0812">Transmembrane</keyword>
<evidence type="ECO:0000313" key="17">
    <source>
        <dbReference type="Proteomes" id="UP000772434"/>
    </source>
</evidence>
<dbReference type="SUPFAM" id="SSF57850">
    <property type="entry name" value="RING/U-box"/>
    <property type="match status" value="1"/>
</dbReference>
<feature type="region of interest" description="Disordered" evidence="13">
    <location>
        <begin position="691"/>
        <end position="727"/>
    </location>
</feature>
<dbReference type="InterPro" id="IPR056521">
    <property type="entry name" value="MARCHF6-like_C"/>
</dbReference>
<dbReference type="GO" id="GO:0036503">
    <property type="term" value="P:ERAD pathway"/>
    <property type="evidence" value="ECO:0007669"/>
    <property type="project" value="TreeGrafter"/>
</dbReference>
<evidence type="ECO:0000256" key="5">
    <source>
        <dbReference type="ARBA" id="ARBA00022679"/>
    </source>
</evidence>
<dbReference type="EC" id="2.3.2.27" evidence="4"/>
<feature type="transmembrane region" description="Helical" evidence="14">
    <location>
        <begin position="1581"/>
        <end position="1606"/>
    </location>
</feature>
<comment type="caution">
    <text evidence="16">The sequence shown here is derived from an EMBL/GenBank/DDBJ whole genome shotgun (WGS) entry which is preliminary data.</text>
</comment>
<accession>A0A9P5Q4K8</accession>
<evidence type="ECO:0000256" key="11">
    <source>
        <dbReference type="ARBA" id="ARBA00022989"/>
    </source>
</evidence>
<dbReference type="GO" id="GO:0005789">
    <property type="term" value="C:endoplasmic reticulum membrane"/>
    <property type="evidence" value="ECO:0007669"/>
    <property type="project" value="TreeGrafter"/>
</dbReference>
<evidence type="ECO:0000256" key="14">
    <source>
        <dbReference type="SAM" id="Phobius"/>
    </source>
</evidence>
<keyword evidence="8" id="KW-0863">Zinc-finger</keyword>
<evidence type="ECO:0000256" key="4">
    <source>
        <dbReference type="ARBA" id="ARBA00012483"/>
    </source>
</evidence>
<evidence type="ECO:0000256" key="8">
    <source>
        <dbReference type="ARBA" id="ARBA00022771"/>
    </source>
</evidence>
<dbReference type="FunFam" id="3.30.40.10:FF:000287">
    <property type="entry name" value="RING finger membrane protein"/>
    <property type="match status" value="1"/>
</dbReference>
<feature type="transmembrane region" description="Helical" evidence="14">
    <location>
        <begin position="1157"/>
        <end position="1180"/>
    </location>
</feature>
<dbReference type="PROSITE" id="PS51292">
    <property type="entry name" value="ZF_RING_CH"/>
    <property type="match status" value="1"/>
</dbReference>
<sequence length="1666" mass="185264">MQEAEEQDTCRICSAPAEPDQPLFHPCKCSGTIRYIHQDCLTTWLAHSKKKTCDVCKHQYSFTKVYAPDMPSSLPPLLMIRRLIQQGFYAMLMVIRAIVVSLVWLSFLPLLTVWSWRMYFSMGDSTAWWISNRQPPDIHNESRPANNLILRQIVDFTHSYLNDESPPPAKTSVYTFFARILRHPAWISLSADIFTGQIIAALIVITFVAIFLLREWIAQNARPGLFDDDENLAQEILQVPPAQEGPELLPANAAIRLPPAPRMDANARLVMAHRQIEAVRALDALRADGPLTEEEKREKDQRALALGRSAVEFAPARSALQDEELDRLAHMRARKRRSEKGKEREEDGGDDGDKDDSEDRDLRQERMKRRNFARRLQLARQSKRKQLEPRPADPAMVLPVPESSTAPHTPPPPSSFFPSVALERPNGSIPFSFVFPPPQSETCSASTNGISSGSQTSDISTSSTSTNSSFNGISFGSQASFTSSVSPPSSSPSPTLDTLASSVITEPPYNASISRPGTPIRRPPLPNTLACTPGDSSSVTLGSHPSGSSTPMVKTPPASPSLAIYRAPEELVHLENTDYFAGQSTAVLDTVGEQRVEEDDDSETLDGNDANQNEDEDREDGLILRADLLPLGERGLVENLEVYFQDGTADEMDESDDEDSDAEAEIPAQVVAQDGGPQVQIGDVVGIAVDEEEEEEEDDDEEEEEEEEFDDIPALVPRRQRGGQQNQLGRAAVAFEAGPGLRRMVAIDGNDPAALPPAQGPQPQPRQGAADNIAEDDALMVDDIEAGVEDDMDGAMEAIGLRGPIYGLLQNAALMIFIMDTVIGLGIWVPYTLGKTSALLLLEPRRLLFILHLPIRAIRIITDPVVDLVAYLVTDLLLPPCLQIIIAVGQWMFDLSIRVVTESLGQASATKARESCLTTFSVVQRSVEPLFRILGFTGVSPDEVVASIPESVISEPTFSSQTFSTFIDYAEPYFAPLGKEVRSGYGRFGEVWTHLAVGDGPAERIFSVLFGYCIVASILALYLNVLTIGNVKTAGRAVRSAVRQQLLVLKVASFIFIELFTFPLGCGVVLDICTLWLFPGASYASRMEFLSQAPLTTVFYHWVAGTMFMYSFAVLLSGCRSVMRPGAMWFIKDPQDQNLHPIRDILDRPALVQLRKIAISGVMYATVVVCTVCSVAALLVLGRHIVLPFRWKTREPLSNVPIDLLFLNLALPYTMTYFRPRKTLKRIALVIWKGLARRLRLTSYFFGKRHGAEEYTPKNWSLSRIIRGPSKDAADAPVLVSDYDGTFRRVPNTDDIAIPREMPVTVAVLATGEPVDEAGRTLMTKQDAETIKAKRNIKDDFTVVYIPPYFRYRVIFFIFLLWSFGALCLGISLALPVLLGRGFFNIIFNGRREVHDGYSIIAGFYMLWACWIVGKAVDRLDKRRQRWGTEGPRASLWWLVVKRGSLWLVKVTYMSMFLGFVLPALVGIVVELYLILPFKLHLSPDIPVPRIRVLDCWATGLLYMKIAMRVTRRQANNPISRAIQTIKRNGWTHPDPISATKDVIGPVAGGLTGMILLPPLLVYSANIFFPFVGRHVDKRFLFTYVYSSLFCLAGFTHTFLILRAMLASWSQAVRDKEFLVEMRLRNHDPLADKAPTPVPEPKPVREQDVIMVGDEALDFVQDNRDV</sequence>
<evidence type="ECO:0000256" key="2">
    <source>
        <dbReference type="ARBA" id="ARBA00004141"/>
    </source>
</evidence>
<keyword evidence="9" id="KW-0833">Ubl conjugation pathway</keyword>
<keyword evidence="10" id="KW-0862">Zinc</keyword>
<evidence type="ECO:0000256" key="10">
    <source>
        <dbReference type="ARBA" id="ARBA00022833"/>
    </source>
</evidence>
<feature type="region of interest" description="Disordered" evidence="13">
    <location>
        <begin position="747"/>
        <end position="769"/>
    </location>
</feature>
<feature type="domain" description="RING-CH-type" evidence="15">
    <location>
        <begin position="2"/>
        <end position="63"/>
    </location>
</feature>
<comment type="catalytic activity">
    <reaction evidence="1">
        <text>S-ubiquitinyl-[E2 ubiquitin-conjugating enzyme]-L-cysteine + [acceptor protein]-L-lysine = [E2 ubiquitin-conjugating enzyme]-L-cysteine + N(6)-ubiquitinyl-[acceptor protein]-L-lysine.</text>
        <dbReference type="EC" id="2.3.2.27"/>
    </reaction>
</comment>
<organism evidence="16 17">
    <name type="scientific">Rhodocollybia butyracea</name>
    <dbReference type="NCBI Taxonomy" id="206335"/>
    <lineage>
        <taxon>Eukaryota</taxon>
        <taxon>Fungi</taxon>
        <taxon>Dikarya</taxon>
        <taxon>Basidiomycota</taxon>
        <taxon>Agaricomycotina</taxon>
        <taxon>Agaricomycetes</taxon>
        <taxon>Agaricomycetidae</taxon>
        <taxon>Agaricales</taxon>
        <taxon>Marasmiineae</taxon>
        <taxon>Omphalotaceae</taxon>
        <taxon>Rhodocollybia</taxon>
    </lineage>
</organism>
<feature type="transmembrane region" description="Helical" evidence="14">
    <location>
        <begin position="1200"/>
        <end position="1218"/>
    </location>
</feature>
<dbReference type="CDD" id="cd16702">
    <property type="entry name" value="RING_CH-C4HC3_MARCH6"/>
    <property type="match status" value="1"/>
</dbReference>
<feature type="transmembrane region" description="Helical" evidence="14">
    <location>
        <begin position="88"/>
        <end position="116"/>
    </location>
</feature>
<keyword evidence="7" id="KW-0479">Metal-binding</keyword>
<feature type="transmembrane region" description="Helical" evidence="14">
    <location>
        <begin position="193"/>
        <end position="213"/>
    </location>
</feature>
<dbReference type="SMART" id="SM00744">
    <property type="entry name" value="RINGv"/>
    <property type="match status" value="1"/>
</dbReference>
<feature type="region of interest" description="Disordered" evidence="13">
    <location>
        <begin position="593"/>
        <end position="619"/>
    </location>
</feature>
<feature type="transmembrane region" description="Helical" evidence="14">
    <location>
        <begin position="812"/>
        <end position="833"/>
    </location>
</feature>
<feature type="compositionally biased region" description="Polar residues" evidence="13">
    <location>
        <begin position="534"/>
        <end position="552"/>
    </location>
</feature>
<evidence type="ECO:0000313" key="16">
    <source>
        <dbReference type="EMBL" id="KAF9077991.1"/>
    </source>
</evidence>
<keyword evidence="17" id="KW-1185">Reference proteome</keyword>
<dbReference type="GO" id="GO:0061630">
    <property type="term" value="F:ubiquitin protein ligase activity"/>
    <property type="evidence" value="ECO:0007669"/>
    <property type="project" value="UniProtKB-EC"/>
</dbReference>
<dbReference type="Gene3D" id="3.30.40.10">
    <property type="entry name" value="Zinc/RING finger domain, C3HC4 (zinc finger)"/>
    <property type="match status" value="1"/>
</dbReference>
<gene>
    <name evidence="16" type="ORF">BDP27DRAFT_1310544</name>
</gene>
<dbReference type="Proteomes" id="UP000772434">
    <property type="component" value="Unassembled WGS sequence"/>
</dbReference>
<feature type="transmembrane region" description="Helical" evidence="14">
    <location>
        <begin position="1543"/>
        <end position="1569"/>
    </location>
</feature>
<evidence type="ECO:0000256" key="3">
    <source>
        <dbReference type="ARBA" id="ARBA00004906"/>
    </source>
</evidence>
<keyword evidence="5" id="KW-0808">Transferase</keyword>
<dbReference type="Pfam" id="PF12906">
    <property type="entry name" value="RINGv"/>
    <property type="match status" value="1"/>
</dbReference>
<feature type="transmembrane region" description="Helical" evidence="14">
    <location>
        <begin position="1354"/>
        <end position="1378"/>
    </location>
</feature>
<feature type="compositionally biased region" description="Acidic residues" evidence="13">
    <location>
        <begin position="691"/>
        <end position="711"/>
    </location>
</feature>
<feature type="compositionally biased region" description="Acidic residues" evidence="13">
    <location>
        <begin position="596"/>
        <end position="619"/>
    </location>
</feature>
<proteinExistence type="predicted"/>
<keyword evidence="12 14" id="KW-0472">Membrane</keyword>
<keyword evidence="11 14" id="KW-1133">Transmembrane helix</keyword>
<evidence type="ECO:0000259" key="15">
    <source>
        <dbReference type="PROSITE" id="PS51292"/>
    </source>
</evidence>
<dbReference type="InterPro" id="IPR011016">
    <property type="entry name" value="Znf_RING-CH"/>
</dbReference>
<dbReference type="EMBL" id="JADNRY010000002">
    <property type="protein sequence ID" value="KAF9077991.1"/>
    <property type="molecule type" value="Genomic_DNA"/>
</dbReference>
<evidence type="ECO:0000256" key="6">
    <source>
        <dbReference type="ARBA" id="ARBA00022692"/>
    </source>
</evidence>
<feature type="transmembrane region" description="Helical" evidence="14">
    <location>
        <begin position="1047"/>
        <end position="1078"/>
    </location>
</feature>
<feature type="transmembrane region" description="Helical" evidence="14">
    <location>
        <begin position="1098"/>
        <end position="1119"/>
    </location>
</feature>